<reference evidence="3" key="1">
    <citation type="submission" date="2016-10" db="EMBL/GenBank/DDBJ databases">
        <authorList>
            <person name="Varghese N."/>
            <person name="Submissions S."/>
        </authorList>
    </citation>
    <scope>NUCLEOTIDE SEQUENCE [LARGE SCALE GENOMIC DNA]</scope>
    <source>
        <strain evidence="3">DSM 44718</strain>
    </source>
</reference>
<dbReference type="RefSeq" id="WP_090796661.1">
    <property type="nucleotide sequence ID" value="NZ_BOND01000037.1"/>
</dbReference>
<dbReference type="EMBL" id="FNQB01000002">
    <property type="protein sequence ID" value="SDZ34300.1"/>
    <property type="molecule type" value="Genomic_DNA"/>
</dbReference>
<keyword evidence="1" id="KW-1133">Transmembrane helix</keyword>
<dbReference type="InterPro" id="IPR047789">
    <property type="entry name" value="CU044_5270-like"/>
</dbReference>
<dbReference type="Proteomes" id="UP000199632">
    <property type="component" value="Unassembled WGS sequence"/>
</dbReference>
<protein>
    <recommendedName>
        <fullName evidence="4">CU044_5270 family protein</fullName>
    </recommendedName>
</protein>
<evidence type="ECO:0000313" key="3">
    <source>
        <dbReference type="Proteomes" id="UP000199632"/>
    </source>
</evidence>
<feature type="transmembrane region" description="Helical" evidence="1">
    <location>
        <begin position="50"/>
        <end position="69"/>
    </location>
</feature>
<dbReference type="OrthoDB" id="3532098at2"/>
<evidence type="ECO:0000256" key="1">
    <source>
        <dbReference type="SAM" id="Phobius"/>
    </source>
</evidence>
<dbReference type="AlphaFoldDB" id="A0A1H3S9E4"/>
<gene>
    <name evidence="2" type="ORF">SAMN05421684_4707</name>
</gene>
<keyword evidence="3" id="KW-1185">Reference proteome</keyword>
<keyword evidence="1" id="KW-0812">Transmembrane</keyword>
<sequence>MNDVREELARLLPRPTERDLPSDRHRQLQELLMNHMSTSDRPRRFTRRRLVFLATGLAMAVAVAAVAATRPEGASSGERILLAAATTAERTPEGTGAYWHLKVVSSGDGTTWVSDLWTARDGRTWNRYRTSETASATPGTEPGQVIELTPANPYSLGGAKVTLEQLRALPTEPAALRTRIDELIAAADVRTSAGILTEDQRKRAVFESLVSLVSQLPAPPAVRAAAFRAFATYPNVESTGQGLLISFFPGEPPARLVIDPTTARVVRTNVIVLPDGGLMSAAEGAAFDLTAEWTDQPPR</sequence>
<proteinExistence type="predicted"/>
<evidence type="ECO:0008006" key="4">
    <source>
        <dbReference type="Google" id="ProtNLM"/>
    </source>
</evidence>
<keyword evidence="1" id="KW-0472">Membrane</keyword>
<dbReference type="NCBIfam" id="NF038083">
    <property type="entry name" value="CU044_5270_fam"/>
    <property type="match status" value="1"/>
</dbReference>
<name>A0A1H3S9E4_9ACTN</name>
<dbReference type="STRING" id="137265.SAMN05421684_4707"/>
<accession>A0A1H3S9E4</accession>
<evidence type="ECO:0000313" key="2">
    <source>
        <dbReference type="EMBL" id="SDZ34300.1"/>
    </source>
</evidence>
<organism evidence="2 3">
    <name type="scientific">Asanoa ishikariensis</name>
    <dbReference type="NCBI Taxonomy" id="137265"/>
    <lineage>
        <taxon>Bacteria</taxon>
        <taxon>Bacillati</taxon>
        <taxon>Actinomycetota</taxon>
        <taxon>Actinomycetes</taxon>
        <taxon>Micromonosporales</taxon>
        <taxon>Micromonosporaceae</taxon>
        <taxon>Asanoa</taxon>
    </lineage>
</organism>